<feature type="domain" description="Helicase C-terminal" evidence="6">
    <location>
        <begin position="279"/>
        <end position="449"/>
    </location>
</feature>
<dbReference type="RefSeq" id="WP_346073995.1">
    <property type="nucleotide sequence ID" value="NZ_BAAAHU010000060.1"/>
</dbReference>
<dbReference type="NCBIfam" id="TIGR01967">
    <property type="entry name" value="DEAH_box_HrpA"/>
    <property type="match status" value="1"/>
</dbReference>
<dbReference type="Pfam" id="PF00271">
    <property type="entry name" value="Helicase_C"/>
    <property type="match status" value="1"/>
</dbReference>
<dbReference type="Pfam" id="PF21010">
    <property type="entry name" value="HA2_C"/>
    <property type="match status" value="1"/>
</dbReference>
<keyword evidence="1" id="KW-0547">Nucleotide-binding</keyword>
<reference evidence="7 8" key="1">
    <citation type="journal article" date="2019" name="Int. J. Syst. Evol. Microbiol.">
        <title>The Global Catalogue of Microorganisms (GCM) 10K type strain sequencing project: providing services to taxonomists for standard genome sequencing and annotation.</title>
        <authorList>
            <consortium name="The Broad Institute Genomics Platform"/>
            <consortium name="The Broad Institute Genome Sequencing Center for Infectious Disease"/>
            <person name="Wu L."/>
            <person name="Ma J."/>
        </authorList>
    </citation>
    <scope>NUCLEOTIDE SEQUENCE [LARGE SCALE GENOMIC DNA]</scope>
    <source>
        <strain evidence="7 8">JCM 11269</strain>
    </source>
</reference>
<dbReference type="PROSITE" id="PS51194">
    <property type="entry name" value="HELICASE_CTER"/>
    <property type="match status" value="1"/>
</dbReference>
<evidence type="ECO:0000313" key="7">
    <source>
        <dbReference type="EMBL" id="GAA1015045.1"/>
    </source>
</evidence>
<dbReference type="InterPro" id="IPR001650">
    <property type="entry name" value="Helicase_C-like"/>
</dbReference>
<dbReference type="CDD" id="cd17989">
    <property type="entry name" value="DEXHc_HrpA"/>
    <property type="match status" value="1"/>
</dbReference>
<dbReference type="Proteomes" id="UP001501072">
    <property type="component" value="Unassembled WGS sequence"/>
</dbReference>
<evidence type="ECO:0000313" key="8">
    <source>
        <dbReference type="Proteomes" id="UP001501072"/>
    </source>
</evidence>
<dbReference type="PANTHER" id="PTHR18934:SF99">
    <property type="entry name" value="ATP-DEPENDENT RNA HELICASE DHX37-RELATED"/>
    <property type="match status" value="1"/>
</dbReference>
<dbReference type="InterPro" id="IPR011709">
    <property type="entry name" value="DEAD-box_helicase_OB_fold"/>
</dbReference>
<dbReference type="InterPro" id="IPR024590">
    <property type="entry name" value="HrpA_C"/>
</dbReference>
<dbReference type="InterPro" id="IPR010222">
    <property type="entry name" value="RNA_helicase_HrpA"/>
</dbReference>
<dbReference type="SUPFAM" id="SSF52540">
    <property type="entry name" value="P-loop containing nucleoside triphosphate hydrolases"/>
    <property type="match status" value="1"/>
</dbReference>
<dbReference type="Pfam" id="PF00270">
    <property type="entry name" value="DEAD"/>
    <property type="match status" value="1"/>
</dbReference>
<dbReference type="Pfam" id="PF07717">
    <property type="entry name" value="OB_NTP_bind"/>
    <property type="match status" value="1"/>
</dbReference>
<accession>A0ABN1T4S8</accession>
<dbReference type="SMART" id="SM00487">
    <property type="entry name" value="DEXDc"/>
    <property type="match status" value="1"/>
</dbReference>
<proteinExistence type="predicted"/>
<organism evidence="7 8">
    <name type="scientific">Streptomyces thermogriseus</name>
    <dbReference type="NCBI Taxonomy" id="75292"/>
    <lineage>
        <taxon>Bacteria</taxon>
        <taxon>Bacillati</taxon>
        <taxon>Actinomycetota</taxon>
        <taxon>Actinomycetes</taxon>
        <taxon>Kitasatosporales</taxon>
        <taxon>Streptomycetaceae</taxon>
        <taxon>Streptomyces</taxon>
    </lineage>
</organism>
<dbReference type="PANTHER" id="PTHR18934">
    <property type="entry name" value="ATP-DEPENDENT RNA HELICASE"/>
    <property type="match status" value="1"/>
</dbReference>
<comment type="caution">
    <text evidence="7">The sequence shown here is derived from an EMBL/GenBank/DDBJ whole genome shotgun (WGS) entry which is preliminary data.</text>
</comment>
<keyword evidence="8" id="KW-1185">Reference proteome</keyword>
<dbReference type="Pfam" id="PF04408">
    <property type="entry name" value="WHD_HA2"/>
    <property type="match status" value="1"/>
</dbReference>
<dbReference type="SMART" id="SM00490">
    <property type="entry name" value="HELICc"/>
    <property type="match status" value="1"/>
</dbReference>
<dbReference type="SMART" id="SM00847">
    <property type="entry name" value="HA2"/>
    <property type="match status" value="1"/>
</dbReference>
<sequence length="1328" mass="151227">MSTHPAPALGTLASRLDELSLRDAHRLGRRLEGARKIRKPQARAAVLAEIEEEIGKAEERMAARRSRVPEVRYPEQLPVSQKKDEIAEAIRDHQVVVIAGETGSGKTTQIPKICLELGRGVRGMIGHTQPRRIAARTVAERVAEELRTPLGEAVGWKVRFTDQVDPDATFIKLMTDGILLAEIQTDRELRAYDTIIIDEAHERSLNIDFLLGYLAQLLPRRPDLKVVITSATIDPERFSRHFGNAPIIEVSGRTYPVEVRYRPLLEEGPDAGDDADRDQITAIIDAVEELMAEGPGDILVFLSGEREIRDTADALNKKRYRFTEVLPLYARLSHAEQHRVFQPHTGRRIVLATNVAETSLTVPGIKYVIDPGFARISRYSHRTKVQRLPIEPISQASANQRKGRCGRTSDGICIRLYSEEDFLSRPEFTDPEILRTNLASVILQMTAAGLGDIEKFPFIDPPDHRNIRDGIQLLQELGALDPTQKDPRKRLTPLGRKLAQLPVDPRLARMILEADRNGCVREVMVIAAALSIQDPRERPADKQTQADQQHARFRDESSDFLAFLNLWRYIREQQKERGSSSFRRMCKQEFLNFLRIREWQDIYSQLRTVAQQMGLHINDRDAPADRIHISLLAGLLSHIGMKDVRESKDSGPGGRREGGRNEYLGARNAKFAIFPGSALFKKPPRFVMSAELVETSRLWARVNAKIEPEWVEPLAGHLLKRTYSEPHWEKDQAAVMAYEKVTLYGVPIVARRKVNYGRIDPGLSRELFIRHALVEGDWRTHHKFFADNRRLLSEVEELEHRARRRDIVVDDETLFDFYDQRVPEHVVSGAHFDAWWKRKRQEQPDFLDFEREMLIRESAEAVTKADYPDSWQQGDLRFRVTYQFEPGADADGVTVHIPLHVLNQVTGEGFDWQIPGLREELVTELIRSLPKPIRRNYVPAPNYAKAFLEKATPLQEPLTTAMARELKRMVGVPFGPEDFDWSKVPDHLKITFRIVDERRRKLAEDKDLEALKLRLKPRARKALSRAAAATASRTGGEALERTGLTDWTIGTLSRVFETRRAGQPVKAYPALVDDGDTVSVRLFDTEAEQAEAMWRGTRRLILRNIPVNPAKFASEKLTNQQKLALSANPHGSIQALFDDCATAAADRLIEDFGGPVWDEESYRKLYDRVRAEIVDTTVRTVGQVQQVLAVWQACERRLKAVRSPALLPNLADVRAQLDGLVKPGFVTEAGIRRLPDLKRYLVAVDRRLQQMPTNVQRDTTRMEKIHDMQDEYAWLLEQMPQGRPVPPAVRDIRWMIEELRVSYFAHALGTAYPVSDKRIMKAIDALAP</sequence>
<dbReference type="GO" id="GO:0004386">
    <property type="term" value="F:helicase activity"/>
    <property type="evidence" value="ECO:0007669"/>
    <property type="project" value="UniProtKB-KW"/>
</dbReference>
<dbReference type="InterPro" id="IPR011545">
    <property type="entry name" value="DEAD/DEAH_box_helicase_dom"/>
</dbReference>
<evidence type="ECO:0000259" key="6">
    <source>
        <dbReference type="PROSITE" id="PS51194"/>
    </source>
</evidence>
<dbReference type="SMART" id="SM00382">
    <property type="entry name" value="AAA"/>
    <property type="match status" value="1"/>
</dbReference>
<dbReference type="EMBL" id="BAAAHU010000060">
    <property type="protein sequence ID" value="GAA1015045.1"/>
    <property type="molecule type" value="Genomic_DNA"/>
</dbReference>
<evidence type="ECO:0000259" key="5">
    <source>
        <dbReference type="PROSITE" id="PS51192"/>
    </source>
</evidence>
<evidence type="ECO:0000256" key="1">
    <source>
        <dbReference type="ARBA" id="ARBA00022741"/>
    </source>
</evidence>
<dbReference type="PROSITE" id="PS51192">
    <property type="entry name" value="HELICASE_ATP_BIND_1"/>
    <property type="match status" value="1"/>
</dbReference>
<dbReference type="Gene3D" id="3.40.50.300">
    <property type="entry name" value="P-loop containing nucleotide triphosphate hydrolases"/>
    <property type="match status" value="2"/>
</dbReference>
<dbReference type="Pfam" id="PF11898">
    <property type="entry name" value="DUF3418"/>
    <property type="match status" value="1"/>
</dbReference>
<gene>
    <name evidence="7" type="primary">hrpA</name>
    <name evidence="7" type="ORF">GCM10009564_46350</name>
</gene>
<dbReference type="Gene3D" id="1.20.120.1080">
    <property type="match status" value="1"/>
</dbReference>
<dbReference type="CDD" id="cd18791">
    <property type="entry name" value="SF2_C_RHA"/>
    <property type="match status" value="1"/>
</dbReference>
<dbReference type="InterPro" id="IPR014001">
    <property type="entry name" value="Helicase_ATP-bd"/>
</dbReference>
<evidence type="ECO:0000256" key="2">
    <source>
        <dbReference type="ARBA" id="ARBA00022801"/>
    </source>
</evidence>
<keyword evidence="4" id="KW-0067">ATP-binding</keyword>
<keyword evidence="2" id="KW-0378">Hydrolase</keyword>
<protein>
    <submittedName>
        <fullName evidence="7">ATP-dependent RNA helicase HrpA</fullName>
    </submittedName>
</protein>
<dbReference type="InterPro" id="IPR003593">
    <property type="entry name" value="AAA+_ATPase"/>
</dbReference>
<keyword evidence="3 7" id="KW-0347">Helicase</keyword>
<dbReference type="InterPro" id="IPR007502">
    <property type="entry name" value="Helicase-assoc_dom"/>
</dbReference>
<dbReference type="NCBIfam" id="NF008348">
    <property type="entry name" value="PRK11131.1"/>
    <property type="match status" value="1"/>
</dbReference>
<dbReference type="InterPro" id="IPR048333">
    <property type="entry name" value="HA2_WH"/>
</dbReference>
<dbReference type="InterPro" id="IPR027417">
    <property type="entry name" value="P-loop_NTPase"/>
</dbReference>
<name>A0ABN1T4S8_9ACTN</name>
<evidence type="ECO:0000256" key="4">
    <source>
        <dbReference type="ARBA" id="ARBA00022840"/>
    </source>
</evidence>
<evidence type="ECO:0000256" key="3">
    <source>
        <dbReference type="ARBA" id="ARBA00022806"/>
    </source>
</evidence>
<feature type="domain" description="Helicase ATP-binding" evidence="5">
    <location>
        <begin position="87"/>
        <end position="251"/>
    </location>
</feature>